<dbReference type="SUPFAM" id="SSF48452">
    <property type="entry name" value="TPR-like"/>
    <property type="match status" value="1"/>
</dbReference>
<dbReference type="Gene3D" id="1.25.40.10">
    <property type="entry name" value="Tetratricopeptide repeat domain"/>
    <property type="match status" value="1"/>
</dbReference>
<dbReference type="RefSeq" id="WP_088410185.1">
    <property type="nucleotide sequence ID" value="NZ_CP021995.1"/>
</dbReference>
<dbReference type="Proteomes" id="UP000197024">
    <property type="component" value="Chromosome"/>
</dbReference>
<gene>
    <name evidence="3" type="ORF">CD943_04130</name>
</gene>
<evidence type="ECO:0000313" key="4">
    <source>
        <dbReference type="Proteomes" id="UP000197024"/>
    </source>
</evidence>
<feature type="chain" id="PRO_5013074366" description="Zn-dependent protease, contains TPR repeats" evidence="2">
    <location>
        <begin position="33"/>
        <end position="515"/>
    </location>
</feature>
<evidence type="ECO:0000313" key="3">
    <source>
        <dbReference type="EMBL" id="ASD26150.1"/>
    </source>
</evidence>
<dbReference type="EMBL" id="CP021995">
    <property type="protein sequence ID" value="ASD26150.1"/>
    <property type="molecule type" value="Genomic_DNA"/>
</dbReference>
<dbReference type="InterPro" id="IPR011990">
    <property type="entry name" value="TPR-like_helical_dom_sf"/>
</dbReference>
<evidence type="ECO:0000256" key="2">
    <source>
        <dbReference type="SAM" id="SignalP"/>
    </source>
</evidence>
<organism evidence="3 4">
    <name type="scientific">Brevundimonas diminuta</name>
    <name type="common">Pseudomonas diminuta</name>
    <dbReference type="NCBI Taxonomy" id="293"/>
    <lineage>
        <taxon>Bacteria</taxon>
        <taxon>Pseudomonadati</taxon>
        <taxon>Pseudomonadota</taxon>
        <taxon>Alphaproteobacteria</taxon>
        <taxon>Caulobacterales</taxon>
        <taxon>Caulobacteraceae</taxon>
        <taxon>Brevundimonas</taxon>
    </lineage>
</organism>
<accession>A0A1Z3LVD7</accession>
<name>A0A1Z3LVD7_BREDI</name>
<sequence length="515" mass="57860">MLQAFRQRLAQGALGFGALVFATLAAANPAQAGWLKAESERFIVYSDGNANQLRRFTQELESFDRLLRIRLGVNLDQPTYRKLPVYLLGSRSAMLQIKPDAPEELAGFYMATDEDIFGVARRDEEMHTLKHEYAHHFMMQNFSHAYPSWFIEGFAEYFATADFKRDEIHVGRYNQNQAYWLINGTWVSMEQLLAERPGASLRHRETYYPLAWLLTHWFMSDTERRKTLGVYLAAVGDGADPVQAMQDATGMTTTELQRTLRRYMRDRMTYVVMKTSFDQVEIAVTPMPKSADDILLLNQRLKVGVPEERRAATAEDVRRVAARHPDDPLALLALGHAELHFGDAAAAEAPLQRLLTIQPDHVEGLQYLARARMDAAAEEDDAEAALKLKIEAQHYLSRAYAADDANFASLLLIAENRADAPSYPNDNDVAVLEQAFILAPQLGTVRFNLAQALLEHDRKAEAATLLQPLVNNPHAPNASARALLREIEGRAEADEDEETFIDDGDQAQSEPAGDD</sequence>
<reference evidence="3 4" key="2">
    <citation type="submission" date="2017-06" db="EMBL/GenBank/DDBJ databases">
        <authorList>
            <person name="Kim H.J."/>
            <person name="Triplett B.A."/>
        </authorList>
    </citation>
    <scope>NUCLEOTIDE SEQUENCE [LARGE SCALE GENOMIC DNA]</scope>
    <source>
        <strain evidence="3 4">BZC3</strain>
    </source>
</reference>
<feature type="region of interest" description="Disordered" evidence="1">
    <location>
        <begin position="488"/>
        <end position="515"/>
    </location>
</feature>
<feature type="compositionally biased region" description="Acidic residues" evidence="1">
    <location>
        <begin position="493"/>
        <end position="505"/>
    </location>
</feature>
<evidence type="ECO:0008006" key="5">
    <source>
        <dbReference type="Google" id="ProtNLM"/>
    </source>
</evidence>
<evidence type="ECO:0000256" key="1">
    <source>
        <dbReference type="SAM" id="MobiDB-lite"/>
    </source>
</evidence>
<protein>
    <recommendedName>
        <fullName evidence="5">Zn-dependent protease, contains TPR repeats</fullName>
    </recommendedName>
</protein>
<feature type="signal peptide" evidence="2">
    <location>
        <begin position="1"/>
        <end position="32"/>
    </location>
</feature>
<reference evidence="3 4" key="1">
    <citation type="submission" date="2017-06" db="EMBL/GenBank/DDBJ databases">
        <title>Biodegradation of gentamicin by bacterial consortia AMQD4 in synthetic medium and raw gentamicin sewage.</title>
        <authorList>
            <person name="Chang H."/>
            <person name="Feng Y."/>
            <person name="Li Z."/>
            <person name="Xue J."/>
            <person name="Cheng D."/>
        </authorList>
    </citation>
    <scope>NUCLEOTIDE SEQUENCE [LARGE SCALE GENOMIC DNA]</scope>
    <source>
        <strain evidence="3 4">BZC3</strain>
    </source>
</reference>
<proteinExistence type="predicted"/>
<dbReference type="AlphaFoldDB" id="A0A1Z3LVD7"/>
<keyword evidence="2" id="KW-0732">Signal</keyword>